<evidence type="ECO:0000256" key="5">
    <source>
        <dbReference type="ARBA" id="ARBA00022664"/>
    </source>
</evidence>
<dbReference type="GO" id="GO:0005634">
    <property type="term" value="C:nucleus"/>
    <property type="evidence" value="ECO:0007669"/>
    <property type="project" value="UniProtKB-SubCell"/>
</dbReference>
<dbReference type="InterPro" id="IPR040992">
    <property type="entry name" value="XRN1_D1"/>
</dbReference>
<dbReference type="Pfam" id="PF03159">
    <property type="entry name" value="XRN_N"/>
    <property type="match status" value="1"/>
</dbReference>
<dbReference type="Pfam" id="PF18129">
    <property type="entry name" value="SH3_12"/>
    <property type="match status" value="1"/>
</dbReference>
<dbReference type="InterPro" id="IPR041412">
    <property type="entry name" value="Xrn1_helical"/>
</dbReference>
<dbReference type="GO" id="GO:0006397">
    <property type="term" value="P:mRNA processing"/>
    <property type="evidence" value="ECO:0007669"/>
    <property type="project" value="UniProtKB-KW"/>
</dbReference>
<dbReference type="PANTHER" id="PTHR12341">
    <property type="entry name" value="5'-&gt;3' EXORIBONUCLEASE"/>
    <property type="match status" value="1"/>
</dbReference>
<dbReference type="Pfam" id="PF18332">
    <property type="entry name" value="XRN1_D1"/>
    <property type="match status" value="1"/>
</dbReference>
<keyword evidence="7 17" id="KW-0378">Hydrolase</keyword>
<accession>G0TYW6</accession>
<evidence type="ECO:0000256" key="3">
    <source>
        <dbReference type="ARBA" id="ARBA00022472"/>
    </source>
</evidence>
<keyword evidence="3" id="KW-0806">Transcription termination</keyword>
<evidence type="ECO:0000256" key="10">
    <source>
        <dbReference type="ARBA" id="ARBA00023163"/>
    </source>
</evidence>
<protein>
    <recommendedName>
        <fullName evidence="2">5'-3' exoribonuclease 2</fullName>
    </recommendedName>
</protein>
<dbReference type="InterPro" id="IPR027073">
    <property type="entry name" value="5_3_exoribonuclease"/>
</dbReference>
<feature type="region of interest" description="Disordered" evidence="12">
    <location>
        <begin position="1203"/>
        <end position="1228"/>
    </location>
</feature>
<sequence>MGVPKFFRWVAERYPSVIIPFRDFPPQIDNLYLDMNGIIHNCSHPNDVDAKHKAPTELEMAKSMFVYLEKLFNAIQPRKCFFLAVDGVAPRAKMNQQRQRRYRSGYELMIAREEALARGEEIPEEHDVFDSNCITPGTDFMVRISEHFQYFITMKVSTDPAWQKCNIIYSGHDHPGEGEHKIVDFIRRNKMQPGYSPNESHCMYGLDADLVMLALATHEPNFVLLREVVSFGSSESRRLREQKEADKANGFVVDKSYHVPDEFVLFHLNLLRDYLDLDLRDKVGAGLPVSYDFERVVDDFVLMCFFVGNDFLPSIPTLSINDGSLVHMLDIYASRVLKANMYLTEEGRINWRTVELWIQGLAELEFSTIKAREAKEKEYQRQLARRDPSYEAPAVLTKNFESLNEYKDQFYREKHGFDNGWDPQGKEIADLRLHYVEGLVWVYGYYYHGPPSWKWFFPHHYAPMVSDLVNLPAVANRVSFEVGEPFLPHQQLLAVLPPMSYRLLPRAYWPLLRSKGSPLARYFPEQLKIDREGARASWEGIVLIPFIDERTLLAAFSSVQDRVTPEDRANNRLGKPTLFTYDATMEPYELPNAVLGTLKNAMARRQTYEFPPHVRFVPRLCPGVDLANIQLEGFSSLRFRWDRISPVRESGAVTIFGMPTRGESLLLLLNDSQEYRSARNVANLVGQEVFVGFPHLRRARVESVSDKSVKISACWSNMGTFCGTKEKKLSREMSIDFVRKCDIHQQYMKQKIGILVKELHVLVTVNLFNGMQVTQKGRIVRGFSKNETCCAIPLVVKLQDVNLLQDPRYVERDQKDNTGPATKVIFVCPKPKSKVAVSKQLYGSAGVVMGSGPKQDGTFSVAVRVCQGQFKVPQSLHSYVLRENWLTLTEASRVLCVSSLVVRNIIGVLYTAPAFGSRQLGLSLVHTRAHLARVGYVKLVPREVNAWGSTRNSELNNGMFTANPEASGPIGHYLDNAHRNDLNDLSDGRTQYTTWLSTMAIKLVKEYIERFRPLVDHLDSCNILPHALEPPYFMTGQWSGCEIDSVLSEVESFIDSCGIRNVSFINASESSYTSQHLKELEEELDRQCPFPFKEFLLSSVLWRHLYFPIVSCTGGYITQLPFARKQFVRLGSRVVNCSACGAVPFGATGTVVRILSSEDYAEVVYDEPFHGGSCFDGRLRQPRGALSKLTVLLVLEDHADSKNNAEAQGTGTTFASRSNQGKSNFPQNQEFAPKTVQHRQNLNSSVPQRFHDPSPGQVAIPQCVTDVGSRPVITLTAGSGGICLSSLSGLSSALPSYEQATSQAPSCTYTAMPQAQMMGAQRAYPLPIGTTTSPPVAMAMGGAVNMGGYHYTAPVQPTSNGMNPCPVVGPPVGLQRVDERLSIPRGGCATLFSDMMGLRLEEELKKYDAHK</sequence>
<feature type="domain" description="Xrn1 helical" evidence="14">
    <location>
        <begin position="291"/>
        <end position="399"/>
    </location>
</feature>
<evidence type="ECO:0000259" key="13">
    <source>
        <dbReference type="Pfam" id="PF03159"/>
    </source>
</evidence>
<dbReference type="CDD" id="cd18673">
    <property type="entry name" value="PIN_XRN1-2-like"/>
    <property type="match status" value="1"/>
</dbReference>
<feature type="domain" description="5'-3' exoribonuclease 1 SH3-like" evidence="15">
    <location>
        <begin position="1128"/>
        <end position="1193"/>
    </location>
</feature>
<dbReference type="GO" id="GO:0006353">
    <property type="term" value="P:DNA-templated transcription termination"/>
    <property type="evidence" value="ECO:0007669"/>
    <property type="project" value="UniProtKB-KW"/>
</dbReference>
<keyword evidence="8 17" id="KW-0269">Exonuclease</keyword>
<feature type="domain" description="Xrn1 N-terminal" evidence="13">
    <location>
        <begin position="1"/>
        <end position="227"/>
    </location>
</feature>
<evidence type="ECO:0000256" key="8">
    <source>
        <dbReference type="ARBA" id="ARBA00022839"/>
    </source>
</evidence>
<dbReference type="OMA" id="CTHPNDV"/>
<gene>
    <name evidence="17" type="ORF">TVY486_0704970</name>
</gene>
<evidence type="ECO:0000256" key="4">
    <source>
        <dbReference type="ARBA" id="ARBA00022552"/>
    </source>
</evidence>
<evidence type="ECO:0000259" key="14">
    <source>
        <dbReference type="Pfam" id="PF17846"/>
    </source>
</evidence>
<comment type="subcellular location">
    <subcellularLocation>
        <location evidence="1">Nucleus</location>
    </subcellularLocation>
</comment>
<evidence type="ECO:0000259" key="15">
    <source>
        <dbReference type="Pfam" id="PF18129"/>
    </source>
</evidence>
<keyword evidence="11" id="KW-0539">Nucleus</keyword>
<dbReference type="Gene3D" id="1.25.40.1050">
    <property type="match status" value="1"/>
</dbReference>
<keyword evidence="5" id="KW-0507">mRNA processing</keyword>
<name>G0TYW6_TRYVY</name>
<dbReference type="VEuPathDB" id="TriTrypDB:TvY486_0704970"/>
<dbReference type="Pfam" id="PF17846">
    <property type="entry name" value="XRN_M"/>
    <property type="match status" value="2"/>
</dbReference>
<dbReference type="InterPro" id="IPR041385">
    <property type="entry name" value="SH3_12"/>
</dbReference>
<keyword evidence="6" id="KW-0540">Nuclease</keyword>
<dbReference type="Gene3D" id="2.170.260.40">
    <property type="match status" value="1"/>
</dbReference>
<keyword evidence="9" id="KW-0805">Transcription regulation</keyword>
<dbReference type="Gene3D" id="3.40.50.12390">
    <property type="match status" value="2"/>
</dbReference>
<proteinExistence type="predicted"/>
<feature type="domain" description="Xrn1 helical" evidence="14">
    <location>
        <begin position="406"/>
        <end position="586"/>
    </location>
</feature>
<evidence type="ECO:0000256" key="12">
    <source>
        <dbReference type="SAM" id="MobiDB-lite"/>
    </source>
</evidence>
<keyword evidence="10" id="KW-0804">Transcription</keyword>
<evidence type="ECO:0000256" key="11">
    <source>
        <dbReference type="ARBA" id="ARBA00023242"/>
    </source>
</evidence>
<dbReference type="InterPro" id="IPR004859">
    <property type="entry name" value="Xrn1_N"/>
</dbReference>
<evidence type="ECO:0000256" key="6">
    <source>
        <dbReference type="ARBA" id="ARBA00022722"/>
    </source>
</evidence>
<dbReference type="GO" id="GO:0004534">
    <property type="term" value="F:5'-3' RNA exonuclease activity"/>
    <property type="evidence" value="ECO:0007669"/>
    <property type="project" value="TreeGrafter"/>
</dbReference>
<dbReference type="GO" id="GO:0006364">
    <property type="term" value="P:rRNA processing"/>
    <property type="evidence" value="ECO:0007669"/>
    <property type="project" value="UniProtKB-KW"/>
</dbReference>
<dbReference type="InterPro" id="IPR047008">
    <property type="entry name" value="XRN1_SH3_sf"/>
</dbReference>
<feature type="compositionally biased region" description="Polar residues" evidence="12">
    <location>
        <begin position="1204"/>
        <end position="1228"/>
    </location>
</feature>
<dbReference type="GO" id="GO:0003723">
    <property type="term" value="F:RNA binding"/>
    <property type="evidence" value="ECO:0007669"/>
    <property type="project" value="TreeGrafter"/>
</dbReference>
<dbReference type="EMBL" id="HE573023">
    <property type="protein sequence ID" value="CCC49169.1"/>
    <property type="molecule type" value="Genomic_DNA"/>
</dbReference>
<dbReference type="FunFam" id="3.40.50.12390:FF:000005">
    <property type="entry name" value="5'-3' exoribonuclease 2"/>
    <property type="match status" value="1"/>
</dbReference>
<evidence type="ECO:0000256" key="9">
    <source>
        <dbReference type="ARBA" id="ARBA00023015"/>
    </source>
</evidence>
<dbReference type="Gene3D" id="2.30.30.750">
    <property type="match status" value="1"/>
</dbReference>
<keyword evidence="4" id="KW-0698">rRNA processing</keyword>
<evidence type="ECO:0000313" key="17">
    <source>
        <dbReference type="EMBL" id="CCC49169.1"/>
    </source>
</evidence>
<reference evidence="17" key="1">
    <citation type="journal article" date="2012" name="Proc. Natl. Acad. Sci. U.S.A.">
        <title>Antigenic diversity is generated by distinct evolutionary mechanisms in African trypanosome species.</title>
        <authorList>
            <person name="Jackson A.P."/>
            <person name="Berry A."/>
            <person name="Aslett M."/>
            <person name="Allison H.C."/>
            <person name="Burton P."/>
            <person name="Vavrova-Anderson J."/>
            <person name="Brown R."/>
            <person name="Browne H."/>
            <person name="Corton N."/>
            <person name="Hauser H."/>
            <person name="Gamble J."/>
            <person name="Gilderthorp R."/>
            <person name="Marcello L."/>
            <person name="McQuillan J."/>
            <person name="Otto T.D."/>
            <person name="Quail M.A."/>
            <person name="Sanders M.J."/>
            <person name="van Tonder A."/>
            <person name="Ginger M.L."/>
            <person name="Field M.C."/>
            <person name="Barry J.D."/>
            <person name="Hertz-Fowler C."/>
            <person name="Berriman M."/>
        </authorList>
    </citation>
    <scope>NUCLEOTIDE SEQUENCE</scope>
    <source>
        <strain evidence="17">Y486</strain>
    </source>
</reference>
<dbReference type="InterPro" id="IPR047007">
    <property type="entry name" value="XRN1_D1_sf"/>
</dbReference>
<evidence type="ECO:0000256" key="1">
    <source>
        <dbReference type="ARBA" id="ARBA00004123"/>
    </source>
</evidence>
<evidence type="ECO:0000256" key="7">
    <source>
        <dbReference type="ARBA" id="ARBA00022801"/>
    </source>
</evidence>
<evidence type="ECO:0000259" key="16">
    <source>
        <dbReference type="Pfam" id="PF18332"/>
    </source>
</evidence>
<dbReference type="GO" id="GO:0000956">
    <property type="term" value="P:nuclear-transcribed mRNA catabolic process"/>
    <property type="evidence" value="ECO:0007669"/>
    <property type="project" value="TreeGrafter"/>
</dbReference>
<dbReference type="PANTHER" id="PTHR12341:SF75">
    <property type="entry name" value="EXONUCLEASE XRNA, PUTATIVE-RELATED"/>
    <property type="match status" value="1"/>
</dbReference>
<evidence type="ECO:0000256" key="2">
    <source>
        <dbReference type="ARBA" id="ARBA00013845"/>
    </source>
</evidence>
<organism evidence="17">
    <name type="scientific">Trypanosoma vivax (strain Y486)</name>
    <dbReference type="NCBI Taxonomy" id="1055687"/>
    <lineage>
        <taxon>Eukaryota</taxon>
        <taxon>Discoba</taxon>
        <taxon>Euglenozoa</taxon>
        <taxon>Kinetoplastea</taxon>
        <taxon>Metakinetoplastina</taxon>
        <taxon>Trypanosomatida</taxon>
        <taxon>Trypanosomatidae</taxon>
        <taxon>Trypanosoma</taxon>
        <taxon>Duttonella</taxon>
    </lineage>
</organism>
<feature type="domain" description="5'-3' exoribonuclease 1 D1" evidence="16">
    <location>
        <begin position="620"/>
        <end position="812"/>
    </location>
</feature>